<dbReference type="EMBL" id="QUOT01000001">
    <property type="protein sequence ID" value="REL31004.1"/>
    <property type="molecule type" value="Genomic_DNA"/>
</dbReference>
<gene>
    <name evidence="2" type="ORF">DXX94_09940</name>
</gene>
<dbReference type="PANTHER" id="PTHR38834">
    <property type="entry name" value="PERIPLASMIC SUBSTRATE BINDING PROTEIN FAMILY 3"/>
    <property type="match status" value="1"/>
</dbReference>
<evidence type="ECO:0000259" key="1">
    <source>
        <dbReference type="SMART" id="SM00062"/>
    </source>
</evidence>
<dbReference type="RefSeq" id="WP_116015527.1">
    <property type="nucleotide sequence ID" value="NZ_QUOT01000001.1"/>
</dbReference>
<evidence type="ECO:0000313" key="3">
    <source>
        <dbReference type="Proteomes" id="UP000256899"/>
    </source>
</evidence>
<dbReference type="InterPro" id="IPR001638">
    <property type="entry name" value="Solute-binding_3/MltF_N"/>
</dbReference>
<evidence type="ECO:0000313" key="2">
    <source>
        <dbReference type="EMBL" id="REL31004.1"/>
    </source>
</evidence>
<proteinExistence type="predicted"/>
<dbReference type="PANTHER" id="PTHR38834:SF3">
    <property type="entry name" value="SOLUTE-BINDING PROTEIN FAMILY 3_N-TERMINAL DOMAIN-CONTAINING PROTEIN"/>
    <property type="match status" value="1"/>
</dbReference>
<comment type="caution">
    <text evidence="2">The sequence shown here is derived from an EMBL/GenBank/DDBJ whole genome shotgun (WGS) entry which is preliminary data.</text>
</comment>
<name>A0A3E0U2Q7_9GAMM</name>
<sequence>MMDKSKQGWPIALIVAAAFACFSSLSFSQQLKVQIVTEHLAPLQINVPNQPPSGAMVEIVERLLNDSEIEGEIKFYPWARAYQIAQQQANTLIFSIVRTPNREGKFHWLFPLVNDSVHLVRLKSRPELTISTLEQAKQYRIGVHRSDIIHQYLQAKGFTDDHNILLNSSYAAAWLALLERKVDYITANKFMWQAQQQTSHEAFQAVESALILDDLQQGHYLAASLNTSPIIIKKLQKALEKLKQSGQYLAILQKWQLAD</sequence>
<dbReference type="Pfam" id="PF00497">
    <property type="entry name" value="SBP_bac_3"/>
    <property type="match status" value="1"/>
</dbReference>
<dbReference type="Proteomes" id="UP000256899">
    <property type="component" value="Unassembled WGS sequence"/>
</dbReference>
<keyword evidence="3" id="KW-1185">Reference proteome</keyword>
<accession>A0A3E0U2Q7</accession>
<reference evidence="3" key="1">
    <citation type="submission" date="2018-08" db="EMBL/GenBank/DDBJ databases">
        <title>Thalassotalea euphylliae genome.</title>
        <authorList>
            <person name="Summers S."/>
            <person name="Rice S.A."/>
            <person name="Freckelton M.L."/>
            <person name="Nedved B.T."/>
            <person name="Hadfield M.G."/>
        </authorList>
    </citation>
    <scope>NUCLEOTIDE SEQUENCE [LARGE SCALE GENOMIC DNA]</scope>
    <source>
        <strain evidence="3">H3</strain>
    </source>
</reference>
<dbReference type="PROSITE" id="PS51257">
    <property type="entry name" value="PROKAR_LIPOPROTEIN"/>
    <property type="match status" value="1"/>
</dbReference>
<protein>
    <recommendedName>
        <fullName evidence="1">Solute-binding protein family 3/N-terminal domain-containing protein</fullName>
    </recommendedName>
</protein>
<organism evidence="2 3">
    <name type="scientific">Thalassotalea euphylliae</name>
    <dbReference type="NCBI Taxonomy" id="1655234"/>
    <lineage>
        <taxon>Bacteria</taxon>
        <taxon>Pseudomonadati</taxon>
        <taxon>Pseudomonadota</taxon>
        <taxon>Gammaproteobacteria</taxon>
        <taxon>Alteromonadales</taxon>
        <taxon>Colwelliaceae</taxon>
        <taxon>Thalassotalea</taxon>
    </lineage>
</organism>
<dbReference type="AlphaFoldDB" id="A0A3E0U2Q7"/>
<feature type="domain" description="Solute-binding protein family 3/N-terminal" evidence="1">
    <location>
        <begin position="32"/>
        <end position="259"/>
    </location>
</feature>
<dbReference type="SUPFAM" id="SSF53850">
    <property type="entry name" value="Periplasmic binding protein-like II"/>
    <property type="match status" value="1"/>
</dbReference>
<dbReference type="SMART" id="SM00062">
    <property type="entry name" value="PBPb"/>
    <property type="match status" value="1"/>
</dbReference>
<dbReference type="Gene3D" id="3.40.190.10">
    <property type="entry name" value="Periplasmic binding protein-like II"/>
    <property type="match status" value="2"/>
</dbReference>